<keyword evidence="3" id="KW-1185">Reference proteome</keyword>
<evidence type="ECO:0000313" key="2">
    <source>
        <dbReference type="EnsemblMetazoa" id="GBRI034649-PA"/>
    </source>
</evidence>
<feature type="compositionally biased region" description="Low complexity" evidence="1">
    <location>
        <begin position="532"/>
        <end position="547"/>
    </location>
</feature>
<accession>A0A1A9WW45</accession>
<feature type="region of interest" description="Disordered" evidence="1">
    <location>
        <begin position="268"/>
        <end position="291"/>
    </location>
</feature>
<feature type="compositionally biased region" description="Polar residues" evidence="1">
    <location>
        <begin position="522"/>
        <end position="531"/>
    </location>
</feature>
<feature type="region of interest" description="Disordered" evidence="1">
    <location>
        <begin position="522"/>
        <end position="547"/>
    </location>
</feature>
<reference evidence="2" key="2">
    <citation type="submission" date="2020-05" db="UniProtKB">
        <authorList>
            <consortium name="EnsemblMetazoa"/>
        </authorList>
    </citation>
    <scope>IDENTIFICATION</scope>
    <source>
        <strain evidence="2">IAEA</strain>
    </source>
</reference>
<organism evidence="2 3">
    <name type="scientific">Glossina brevipalpis</name>
    <dbReference type="NCBI Taxonomy" id="37001"/>
    <lineage>
        <taxon>Eukaryota</taxon>
        <taxon>Metazoa</taxon>
        <taxon>Ecdysozoa</taxon>
        <taxon>Arthropoda</taxon>
        <taxon>Hexapoda</taxon>
        <taxon>Insecta</taxon>
        <taxon>Pterygota</taxon>
        <taxon>Neoptera</taxon>
        <taxon>Endopterygota</taxon>
        <taxon>Diptera</taxon>
        <taxon>Brachycera</taxon>
        <taxon>Muscomorpha</taxon>
        <taxon>Hippoboscoidea</taxon>
        <taxon>Glossinidae</taxon>
        <taxon>Glossina</taxon>
    </lineage>
</organism>
<evidence type="ECO:0000256" key="1">
    <source>
        <dbReference type="SAM" id="MobiDB-lite"/>
    </source>
</evidence>
<dbReference type="SUPFAM" id="SSF50353">
    <property type="entry name" value="Cytokine"/>
    <property type="match status" value="1"/>
</dbReference>
<dbReference type="InterPro" id="IPR008996">
    <property type="entry name" value="IL1/FGF"/>
</dbReference>
<feature type="compositionally biased region" description="Low complexity" evidence="1">
    <location>
        <begin position="112"/>
        <end position="126"/>
    </location>
</feature>
<dbReference type="VEuPathDB" id="VectorBase:GBRI034649"/>
<feature type="region of interest" description="Disordered" evidence="1">
    <location>
        <begin position="109"/>
        <end position="131"/>
    </location>
</feature>
<evidence type="ECO:0000313" key="3">
    <source>
        <dbReference type="Proteomes" id="UP000091820"/>
    </source>
</evidence>
<dbReference type="EnsemblMetazoa" id="GBRI034649-RA">
    <property type="protein sequence ID" value="GBRI034649-PA"/>
    <property type="gene ID" value="GBRI034649"/>
</dbReference>
<dbReference type="STRING" id="37001.A0A1A9WW45"/>
<protein>
    <submittedName>
        <fullName evidence="2">Uncharacterized protein</fullName>
    </submittedName>
</protein>
<sequence>MQGYKSMYKSLSRDCHFIESLEHGYFLYANAYNSLWRIGFTKGFKPVGPKHLQRPQTLHRACFLFVKIDAELFDRDMFTTTTYKSTTTTSIPKTPTIFVNRRLSENSISGSNLKNINDNNKQNTANKNKKSGPVLSYQVLENLPFYGKKSIKEQKNLARRRKQNTKFASPPTTPFVGIIKPKNLVRHHHNNKTLLEEKHPQNQPRGIPKLRLQTQRLDKKINVTKASSIDMTNATNSASSASLTYTLTTTASLAPSALNIFAMLAASRRKRGRRKKEAEEPDGSSDESPNMQLCAQSPLKVQTRCYDEISAIEYKSRKLYHKHQLRHYYNYLYLQQHLLHERGVTLDNGESCAKNRHGKNHEYSNKNYYITNNLNHNYFHNIVSALPKKHKANHSKFNDGKRSKETMTEYHFSNKRKLSHISNKKINTIISKKISKSSNIHLQLLLTTTKTLSPKLQQTESGINDRDHQTNKADFSMQQNDNNFLQKRNLHLYDQLLKHYTIYLNRSDHNVEYADKYVNTTDVPNSKNGRVNNNNTINNNNNNSTSNHYDELYTRERRDIASSNSSNAKNTGFANYNENNVNKSSNENDNILCNGILIAYSKCVYHEPSPRNLNKHIFAYKHYNEYNENNKIYDQFKRKQNKREMNINYLQRCRRSKDTFMYSHDSCFNYFKIVSYLSCGDSTVMAWNTGKGIETLIQFIRPLGDIQLCQKYTSTFKCNVYLVPDRKLHEVLDLTETNIAALYISGTEQTSTAANTVSAKFSGQLQTNFRTIGAAIITDCQEYVR</sequence>
<reference evidence="3" key="1">
    <citation type="submission" date="2014-03" db="EMBL/GenBank/DDBJ databases">
        <authorList>
            <person name="Aksoy S."/>
            <person name="Warren W."/>
            <person name="Wilson R.K."/>
        </authorList>
    </citation>
    <scope>NUCLEOTIDE SEQUENCE [LARGE SCALE GENOMIC DNA]</scope>
    <source>
        <strain evidence="3">IAEA</strain>
    </source>
</reference>
<name>A0A1A9WW45_9MUSC</name>
<proteinExistence type="predicted"/>
<dbReference type="Proteomes" id="UP000091820">
    <property type="component" value="Unassembled WGS sequence"/>
</dbReference>
<dbReference type="AlphaFoldDB" id="A0A1A9WW45"/>